<dbReference type="Proteomes" id="UP000516437">
    <property type="component" value="Chromosome 8"/>
</dbReference>
<dbReference type="PANTHER" id="PTHR37252:SF3">
    <property type="entry name" value="POLYADENYLATE-BINDING PROTEIN-INTERACTING PROTEIN 6"/>
    <property type="match status" value="1"/>
</dbReference>
<evidence type="ECO:0000313" key="3">
    <source>
        <dbReference type="Proteomes" id="UP000516437"/>
    </source>
</evidence>
<evidence type="ECO:0000259" key="1">
    <source>
        <dbReference type="PROSITE" id="PS51140"/>
    </source>
</evidence>
<dbReference type="Gene3D" id="1.10.8.10">
    <property type="entry name" value="DNA helicase RuvA subunit, C-terminal domain"/>
    <property type="match status" value="1"/>
</dbReference>
<sequence>MKPGVSSLNPYAASYIPLSKRDANDRTNLTAKDSKSGSECIQFGNPEQLHSKTSVDFSVHNRYGSLPHNVNQVTDKQTLDEEYDMDLEYLQMTFTGLSYQSLTDVYLANNGDLDATIDMLNQLESLTDVYLANNGDQDATIDMLNQLEDVTASGFQFHNSESSETLPESLDIGDVSESSSSADYASLKLKNVEGDTSAASASSQGSATVP</sequence>
<dbReference type="PANTHER" id="PTHR37252">
    <property type="entry name" value="POLYADENYLATE-BINDING PROTEIN-INTERACTING PROTEIN 6"/>
    <property type="match status" value="1"/>
</dbReference>
<dbReference type="InterPro" id="IPR003892">
    <property type="entry name" value="CUE"/>
</dbReference>
<dbReference type="InterPro" id="IPR041806">
    <property type="entry name" value="CID5/6/7_CUE"/>
</dbReference>
<dbReference type="EMBL" id="RXIC02000026">
    <property type="protein sequence ID" value="KAB1204531.1"/>
    <property type="molecule type" value="Genomic_DNA"/>
</dbReference>
<reference evidence="2 3" key="1">
    <citation type="journal article" date="2019" name="Plant Biotechnol. J.">
        <title>The red bayberry genome and genetic basis of sex determination.</title>
        <authorList>
            <person name="Jia H.M."/>
            <person name="Jia H.J."/>
            <person name="Cai Q.L."/>
            <person name="Wang Y."/>
            <person name="Zhao H.B."/>
            <person name="Yang W.F."/>
            <person name="Wang G.Y."/>
            <person name="Li Y.H."/>
            <person name="Zhan D.L."/>
            <person name="Shen Y.T."/>
            <person name="Niu Q.F."/>
            <person name="Chang L."/>
            <person name="Qiu J."/>
            <person name="Zhao L."/>
            <person name="Xie H.B."/>
            <person name="Fu W.Y."/>
            <person name="Jin J."/>
            <person name="Li X.W."/>
            <person name="Jiao Y."/>
            <person name="Zhou C.C."/>
            <person name="Tu T."/>
            <person name="Chai C.Y."/>
            <person name="Gao J.L."/>
            <person name="Fan L.J."/>
            <person name="van de Weg E."/>
            <person name="Wang J.Y."/>
            <person name="Gao Z.S."/>
        </authorList>
    </citation>
    <scope>NUCLEOTIDE SEQUENCE [LARGE SCALE GENOMIC DNA]</scope>
    <source>
        <tissue evidence="2">Leaves</tissue>
    </source>
</reference>
<gene>
    <name evidence="2" type="ORF">CJ030_MR8G021817</name>
</gene>
<evidence type="ECO:0000313" key="2">
    <source>
        <dbReference type="EMBL" id="KAB1204531.1"/>
    </source>
</evidence>
<name>A0A6A1UW68_9ROSI</name>
<dbReference type="GO" id="GO:0043130">
    <property type="term" value="F:ubiquitin binding"/>
    <property type="evidence" value="ECO:0007669"/>
    <property type="project" value="InterPro"/>
</dbReference>
<dbReference type="InterPro" id="IPR038981">
    <property type="entry name" value="CID5/CID6"/>
</dbReference>
<dbReference type="OrthoDB" id="769720at2759"/>
<proteinExistence type="predicted"/>
<keyword evidence="3" id="KW-1185">Reference proteome</keyword>
<protein>
    <submittedName>
        <fullName evidence="2">Polyadenylate-binding protein-interacting protein 5</fullName>
    </submittedName>
</protein>
<organism evidence="2 3">
    <name type="scientific">Morella rubra</name>
    <name type="common">Chinese bayberry</name>
    <dbReference type="NCBI Taxonomy" id="262757"/>
    <lineage>
        <taxon>Eukaryota</taxon>
        <taxon>Viridiplantae</taxon>
        <taxon>Streptophyta</taxon>
        <taxon>Embryophyta</taxon>
        <taxon>Tracheophyta</taxon>
        <taxon>Spermatophyta</taxon>
        <taxon>Magnoliopsida</taxon>
        <taxon>eudicotyledons</taxon>
        <taxon>Gunneridae</taxon>
        <taxon>Pentapetalae</taxon>
        <taxon>rosids</taxon>
        <taxon>fabids</taxon>
        <taxon>Fagales</taxon>
        <taxon>Myricaceae</taxon>
        <taxon>Morella</taxon>
    </lineage>
</organism>
<dbReference type="PROSITE" id="PS51140">
    <property type="entry name" value="CUE"/>
    <property type="match status" value="1"/>
</dbReference>
<accession>A0A6A1UW68</accession>
<dbReference type="CDD" id="cd14371">
    <property type="entry name" value="CUE_CID7_like"/>
    <property type="match status" value="1"/>
</dbReference>
<dbReference type="AlphaFoldDB" id="A0A6A1UW68"/>
<feature type="domain" description="CUE" evidence="1">
    <location>
        <begin position="82"/>
        <end position="125"/>
    </location>
</feature>
<comment type="caution">
    <text evidence="2">The sequence shown here is derived from an EMBL/GenBank/DDBJ whole genome shotgun (WGS) entry which is preliminary data.</text>
</comment>